<evidence type="ECO:0000313" key="2">
    <source>
        <dbReference type="EMBL" id="MFC1853344.1"/>
    </source>
</evidence>
<dbReference type="EMBL" id="JBHPBY010000477">
    <property type="protein sequence ID" value="MFC1853344.1"/>
    <property type="molecule type" value="Genomic_DNA"/>
</dbReference>
<feature type="domain" description="AAA+ ATPase" evidence="1">
    <location>
        <begin position="29"/>
        <end position="187"/>
    </location>
</feature>
<dbReference type="InterPro" id="IPR003593">
    <property type="entry name" value="AAA+_ATPase"/>
</dbReference>
<gene>
    <name evidence="2" type="ORF">ACFL27_24360</name>
</gene>
<dbReference type="PANTHER" id="PTHR42759:SF1">
    <property type="entry name" value="MAGNESIUM-CHELATASE SUBUNIT CHLD"/>
    <property type="match status" value="1"/>
</dbReference>
<dbReference type="Gene3D" id="3.40.50.300">
    <property type="entry name" value="P-loop containing nucleotide triphosphate hydrolases"/>
    <property type="match status" value="1"/>
</dbReference>
<keyword evidence="3" id="KW-1185">Reference proteome</keyword>
<dbReference type="InterPro" id="IPR050764">
    <property type="entry name" value="CbbQ/NirQ/NorQ/GpvN"/>
</dbReference>
<dbReference type="InterPro" id="IPR011704">
    <property type="entry name" value="ATPase_dyneun-rel_AAA"/>
</dbReference>
<organism evidence="2 3">
    <name type="scientific">candidate division CSSED10-310 bacterium</name>
    <dbReference type="NCBI Taxonomy" id="2855610"/>
    <lineage>
        <taxon>Bacteria</taxon>
        <taxon>Bacteria division CSSED10-310</taxon>
    </lineage>
</organism>
<reference evidence="2 3" key="1">
    <citation type="submission" date="2024-09" db="EMBL/GenBank/DDBJ databases">
        <title>Laminarin stimulates single cell rates of sulfate reduction while oxygen inhibits transcriptomic activity in coastal marine sediment.</title>
        <authorList>
            <person name="Lindsay M."/>
            <person name="Orcutt B."/>
            <person name="Emerson D."/>
            <person name="Stepanauskas R."/>
            <person name="D'Angelo T."/>
        </authorList>
    </citation>
    <scope>NUCLEOTIDE SEQUENCE [LARGE SCALE GENOMIC DNA]</scope>
    <source>
        <strain evidence="2">SAG AM-311-K15</strain>
    </source>
</reference>
<dbReference type="InterPro" id="IPR027417">
    <property type="entry name" value="P-loop_NTPase"/>
</dbReference>
<sequence length="280" mass="31903">MTRNKLYSGTSNYVASAELQEIVYVAITLERPLLVRGEPGTGKTLLATSIAESLALPIITWFIKSTSKAQEGLYTYDTVQRLNDSRFGDGDIRDIRRYIKLGPLGRAFQNEKQTVVLIDEIDKADLEFPNDLLNELDVMEFEILETGDLIKAKQRPIVIITSNAEKELPDAFLRRCIFHYITFPTAELMSKIIAVHHPKVSEKLIAQCLNKFYWLREQTEISKLPSTSELIDWIAALVKGGVDLKVIETEFPFLGTLLKKENDFLQIKKTNRPSWHKKSS</sequence>
<dbReference type="PANTHER" id="PTHR42759">
    <property type="entry name" value="MOXR FAMILY PROTEIN"/>
    <property type="match status" value="1"/>
</dbReference>
<dbReference type="Pfam" id="PF07728">
    <property type="entry name" value="AAA_5"/>
    <property type="match status" value="1"/>
</dbReference>
<accession>A0ABV6Z4G6</accession>
<proteinExistence type="predicted"/>
<dbReference type="CDD" id="cd00009">
    <property type="entry name" value="AAA"/>
    <property type="match status" value="1"/>
</dbReference>
<evidence type="ECO:0000259" key="1">
    <source>
        <dbReference type="SMART" id="SM00382"/>
    </source>
</evidence>
<name>A0ABV6Z4G6_UNCC1</name>
<protein>
    <submittedName>
        <fullName evidence="2">AAA family ATPase</fullName>
    </submittedName>
</protein>
<dbReference type="SUPFAM" id="SSF52540">
    <property type="entry name" value="P-loop containing nucleoside triphosphate hydrolases"/>
    <property type="match status" value="1"/>
</dbReference>
<dbReference type="SMART" id="SM00382">
    <property type="entry name" value="AAA"/>
    <property type="match status" value="1"/>
</dbReference>
<comment type="caution">
    <text evidence="2">The sequence shown here is derived from an EMBL/GenBank/DDBJ whole genome shotgun (WGS) entry which is preliminary data.</text>
</comment>
<evidence type="ECO:0000313" key="3">
    <source>
        <dbReference type="Proteomes" id="UP001594351"/>
    </source>
</evidence>
<dbReference type="Proteomes" id="UP001594351">
    <property type="component" value="Unassembled WGS sequence"/>
</dbReference>